<evidence type="ECO:0000313" key="2">
    <source>
        <dbReference type="Proteomes" id="UP000290283"/>
    </source>
</evidence>
<dbReference type="AlphaFoldDB" id="A0A4Q1K0Z3"/>
<sequence length="147" mass="16853">MKPEFKEYLESISLSTVMYEAIVKNYDALNLVVNVEFEDIHFSEKISSGGNREYFSLWAFTPKLICKITVGNIANNDNRIVIFKGGENIARFNVNDFNYDLINPIETSILDCTIRTFDMDIPFGIYASGNNCNNLIKLIKKYIITNE</sequence>
<proteinExistence type="predicted"/>
<name>A0A4Q1K0Z3_9FLAO</name>
<dbReference type="Proteomes" id="UP000290283">
    <property type="component" value="Unassembled WGS sequence"/>
</dbReference>
<dbReference type="RefSeq" id="WP_129436635.1">
    <property type="nucleotide sequence ID" value="NZ_SBKO01000007.1"/>
</dbReference>
<evidence type="ECO:0000313" key="1">
    <source>
        <dbReference type="EMBL" id="RXR15968.1"/>
    </source>
</evidence>
<dbReference type="EMBL" id="SBKO01000007">
    <property type="protein sequence ID" value="RXR15968.1"/>
    <property type="molecule type" value="Genomic_DNA"/>
</dbReference>
<organism evidence="1 2">
    <name type="scientific">Flavobacterium amnicola</name>
    <dbReference type="NCBI Taxonomy" id="2506422"/>
    <lineage>
        <taxon>Bacteria</taxon>
        <taxon>Pseudomonadati</taxon>
        <taxon>Bacteroidota</taxon>
        <taxon>Flavobacteriia</taxon>
        <taxon>Flavobacteriales</taxon>
        <taxon>Flavobacteriaceae</taxon>
        <taxon>Flavobacterium</taxon>
    </lineage>
</organism>
<comment type="caution">
    <text evidence="1">The sequence shown here is derived from an EMBL/GenBank/DDBJ whole genome shotgun (WGS) entry which is preliminary data.</text>
</comment>
<gene>
    <name evidence="1" type="ORF">EQG63_12065</name>
</gene>
<keyword evidence="2" id="KW-1185">Reference proteome</keyword>
<protein>
    <submittedName>
        <fullName evidence="1">Uncharacterized protein</fullName>
    </submittedName>
</protein>
<reference evidence="2" key="1">
    <citation type="submission" date="2019-01" db="EMBL/GenBank/DDBJ databases">
        <title>Cytophagaceae bacterium strain CAR-16.</title>
        <authorList>
            <person name="Chen W.-M."/>
        </authorList>
    </citation>
    <scope>NUCLEOTIDE SEQUENCE [LARGE SCALE GENOMIC DNA]</scope>
    <source>
        <strain evidence="2">LLJ-11</strain>
    </source>
</reference>
<accession>A0A4Q1K0Z3</accession>